<comment type="caution">
    <text evidence="6">The sequence shown here is derived from an EMBL/GenBank/DDBJ whole genome shotgun (WGS) entry which is preliminary data.</text>
</comment>
<dbReference type="RefSeq" id="WP_216519128.1">
    <property type="nucleotide sequence ID" value="NZ_JAHLPM010000007.1"/>
</dbReference>
<dbReference type="CDD" id="cd00093">
    <property type="entry name" value="HTH_XRE"/>
    <property type="match status" value="1"/>
</dbReference>
<dbReference type="EMBL" id="JAHLPM010000007">
    <property type="protein sequence ID" value="MBU5438209.1"/>
    <property type="molecule type" value="Genomic_DNA"/>
</dbReference>
<feature type="repeat" description="TPR" evidence="5">
    <location>
        <begin position="247"/>
        <end position="280"/>
    </location>
</feature>
<evidence type="ECO:0000256" key="5">
    <source>
        <dbReference type="PROSITE-ProRule" id="PRU00339"/>
    </source>
</evidence>
<dbReference type="InterPro" id="IPR019734">
    <property type="entry name" value="TPR_rpt"/>
</dbReference>
<accession>A0ABS6E5K7</accession>
<organism evidence="6 7">
    <name type="scientific">Tissierella simiarum</name>
    <dbReference type="NCBI Taxonomy" id="2841534"/>
    <lineage>
        <taxon>Bacteria</taxon>
        <taxon>Bacillati</taxon>
        <taxon>Bacillota</taxon>
        <taxon>Tissierellia</taxon>
        <taxon>Tissierellales</taxon>
        <taxon>Tissierellaceae</taxon>
        <taxon>Tissierella</taxon>
    </lineage>
</organism>
<dbReference type="InterPro" id="IPR051476">
    <property type="entry name" value="Bac_ResReg_Asp_Phosphatase"/>
</dbReference>
<dbReference type="PROSITE" id="PS50005">
    <property type="entry name" value="TPR"/>
    <property type="match status" value="1"/>
</dbReference>
<keyword evidence="3" id="KW-0677">Repeat</keyword>
<dbReference type="PANTHER" id="PTHR46630:SF1">
    <property type="entry name" value="TETRATRICOPEPTIDE REPEAT PROTEIN 29"/>
    <property type="match status" value="1"/>
</dbReference>
<dbReference type="Proteomes" id="UP000749471">
    <property type="component" value="Unassembled WGS sequence"/>
</dbReference>
<evidence type="ECO:0000256" key="3">
    <source>
        <dbReference type="ARBA" id="ARBA00022737"/>
    </source>
</evidence>
<keyword evidence="7" id="KW-1185">Reference proteome</keyword>
<dbReference type="SMART" id="SM00028">
    <property type="entry name" value="TPR"/>
    <property type="match status" value="4"/>
</dbReference>
<name>A0ABS6E5K7_9FIRM</name>
<dbReference type="PANTHER" id="PTHR46630">
    <property type="entry name" value="TETRATRICOPEPTIDE REPEAT PROTEIN 29"/>
    <property type="match status" value="1"/>
</dbReference>
<dbReference type="Pfam" id="PF13181">
    <property type="entry name" value="TPR_8"/>
    <property type="match status" value="2"/>
</dbReference>
<evidence type="ECO:0000313" key="7">
    <source>
        <dbReference type="Proteomes" id="UP000749471"/>
    </source>
</evidence>
<evidence type="ECO:0000256" key="1">
    <source>
        <dbReference type="ARBA" id="ARBA00004496"/>
    </source>
</evidence>
<evidence type="ECO:0000313" key="6">
    <source>
        <dbReference type="EMBL" id="MBU5438209.1"/>
    </source>
</evidence>
<gene>
    <name evidence="6" type="ORF">KQI42_09325</name>
</gene>
<evidence type="ECO:0000256" key="4">
    <source>
        <dbReference type="ARBA" id="ARBA00022803"/>
    </source>
</evidence>
<reference evidence="6 7" key="1">
    <citation type="submission" date="2021-06" db="EMBL/GenBank/DDBJ databases">
        <authorList>
            <person name="Sun Q."/>
            <person name="Li D."/>
        </authorList>
    </citation>
    <scope>NUCLEOTIDE SEQUENCE [LARGE SCALE GENOMIC DNA]</scope>
    <source>
        <strain evidence="6 7">MSJ-40</strain>
    </source>
</reference>
<proteinExistence type="predicted"/>
<keyword evidence="2" id="KW-0963">Cytoplasm</keyword>
<evidence type="ECO:0000256" key="2">
    <source>
        <dbReference type="ARBA" id="ARBA00022490"/>
    </source>
</evidence>
<sequence>MVKHNDLSIGENLKRIRLELDLKQYEITGGEVTRNLISIIENGKTPLSEDNARLICRNINKIMEDKGLDIIIDPEDIFNPERYDAKKQADLYIEELDRLFTTKNYNIEQEYINEVELFLNKWNLMDKKIRIYEILGDIYYYSKDYIKCYYYYFKGHEYTFSYPNRKLNYRITLKLIGICIPIGKYKEAINLCDYISLDKKNIPKEHIGILYYNSSLAYSKLNLIDESLKQTTKALKHTEDTNYIQLGKILILQGNSYLRIENYGEALKSYNKAINILSLGNYYDELLLSYVNIAEVHMKMNCEDKTIEYIDKALNNISKLNKNSDYFSRLYSQIAFVYKHLNKFDLAEKYYNESLMYAKECNQQERIKKNILDLFYIYQNNLDANKIHKLFEDFGKFCLTNTNIS</sequence>
<dbReference type="InterPro" id="IPR001387">
    <property type="entry name" value="Cro/C1-type_HTH"/>
</dbReference>
<protein>
    <submittedName>
        <fullName evidence="6">Helix-turn-helix transcriptional regulator</fullName>
    </submittedName>
</protein>
<keyword evidence="4 5" id="KW-0802">TPR repeat</keyword>
<comment type="subcellular location">
    <subcellularLocation>
        <location evidence="1">Cytoplasm</location>
    </subcellularLocation>
</comment>